<evidence type="ECO:0000313" key="1">
    <source>
        <dbReference type="EMBL" id="ACV63405.1"/>
    </source>
</evidence>
<name>C8W109_DESAS</name>
<proteinExistence type="predicted"/>
<evidence type="ECO:0000313" key="2">
    <source>
        <dbReference type="Proteomes" id="UP000002217"/>
    </source>
</evidence>
<dbReference type="KEGG" id="dae:Dtox_2612"/>
<accession>C8W109</accession>
<keyword evidence="2" id="KW-1185">Reference proteome</keyword>
<dbReference type="RefSeq" id="WP_015758100.1">
    <property type="nucleotide sequence ID" value="NC_013216.1"/>
</dbReference>
<dbReference type="AlphaFoldDB" id="C8W109"/>
<organism evidence="1 2">
    <name type="scientific">Desulfofarcimen acetoxidans (strain ATCC 49208 / DSM 771 / KCTC 5769 / VKM B-1644 / 5575)</name>
    <name type="common">Desulfotomaculum acetoxidans</name>
    <dbReference type="NCBI Taxonomy" id="485916"/>
    <lineage>
        <taxon>Bacteria</taxon>
        <taxon>Bacillati</taxon>
        <taxon>Bacillota</taxon>
        <taxon>Clostridia</taxon>
        <taxon>Eubacteriales</taxon>
        <taxon>Peptococcaceae</taxon>
        <taxon>Desulfofarcimen</taxon>
    </lineage>
</organism>
<dbReference type="STRING" id="485916.Dtox_2612"/>
<protein>
    <submittedName>
        <fullName evidence="1">Uncharacterized protein</fullName>
    </submittedName>
</protein>
<reference evidence="1 2" key="1">
    <citation type="journal article" date="2009" name="Stand. Genomic Sci.">
        <title>Complete genome sequence of Desulfotomaculum acetoxidans type strain (5575).</title>
        <authorList>
            <person name="Spring S."/>
            <person name="Lapidus A."/>
            <person name="Schroder M."/>
            <person name="Gleim D."/>
            <person name="Sims D."/>
            <person name="Meincke L."/>
            <person name="Glavina Del Rio T."/>
            <person name="Tice H."/>
            <person name="Copeland A."/>
            <person name="Cheng J.F."/>
            <person name="Lucas S."/>
            <person name="Chen F."/>
            <person name="Nolan M."/>
            <person name="Bruce D."/>
            <person name="Goodwin L."/>
            <person name="Pitluck S."/>
            <person name="Ivanova N."/>
            <person name="Mavromatis K."/>
            <person name="Mikhailova N."/>
            <person name="Pati A."/>
            <person name="Chen A."/>
            <person name="Palaniappan K."/>
            <person name="Land M."/>
            <person name="Hauser L."/>
            <person name="Chang Y.J."/>
            <person name="Jeffries C.D."/>
            <person name="Chain P."/>
            <person name="Saunders E."/>
            <person name="Brettin T."/>
            <person name="Detter J.C."/>
            <person name="Goker M."/>
            <person name="Bristow J."/>
            <person name="Eisen J.A."/>
            <person name="Markowitz V."/>
            <person name="Hugenholtz P."/>
            <person name="Kyrpides N.C."/>
            <person name="Klenk H.P."/>
            <person name="Han C."/>
        </authorList>
    </citation>
    <scope>NUCLEOTIDE SEQUENCE [LARGE SCALE GENOMIC DNA]</scope>
    <source>
        <strain evidence="2">ATCC 49208 / DSM 771 / VKM B-1644</strain>
    </source>
</reference>
<sequence>MIEEMAKVSSPNIGKVVLYVADSALVTSINLELMKKNTLKLLILDFIVVS</sequence>
<gene>
    <name evidence="1" type="ordered locus">Dtox_2612</name>
</gene>
<dbReference type="HOGENOM" id="CLU_3117082_0_0_9"/>
<dbReference type="EMBL" id="CP001720">
    <property type="protein sequence ID" value="ACV63405.1"/>
    <property type="molecule type" value="Genomic_DNA"/>
</dbReference>
<dbReference type="Proteomes" id="UP000002217">
    <property type="component" value="Chromosome"/>
</dbReference>